<dbReference type="Proteomes" id="UP001597357">
    <property type="component" value="Unassembled WGS sequence"/>
</dbReference>
<sequence length="761" mass="86375">MKNKISSLLVYLLFVGVCFYSFYSLTPKNDSQLEHFDLEKAKQHIKIIAKEPHSIGTSYHGQVKKYIVEQLQSLGLSVHTQKDYTLNEVGQFTAPENIITRIEGSEPDRKALLVMTHYDSAVHSSFGASDAASGVATILEVLRNFLAQENKPKNDIIILFTDAEEVGLNGAALFVDDHPWADEIGLVLNFEARGSGGPSNTIIESNSGNKTLISEFSKAKTKYPLANSLMYSVYKKLPNDTDATVFREQKDIPSFFFAFIDDHFDYHTANDTAKNLDDTSLLHQASYLEQLLPHFAEIDLATLPSEEDMVYFDLPVVDMVYFPFAYILPLLILGWIVLIALCLYGFRQKLISFAEVAKSFKSLLLFLILGLGFSWLIWFVSKLIYPSVQENLNGFTYNGHWYILAISALSLALAHFLSYPKKSSNFNQRTSTLLPGIVLILLICTLIAFILPGAFYFIFAFYFALAAFGLRLFQIKNLFLLALFGLPSLLIFAPLVQFFPVGLGLNVLPVSALLIYFIFVGLQASWLELEYKKPVGFAFIFIGLLAIIVIHLKSDFNELRPKPNSLLYVFDVNENQANWYSYDEHLDSFTQQIFDAQDRIQKASLFDSKYQMPFTFEKQAPILPFKPAQVSIKSKDSNSISTRYKLTITPQRDLNRIEITKPKDLEVLSLKINEKTIKNSALAYYKNKRESLLTYYLVDNDTLRIEIELPKDKAAQLTLFEASNNLLSQQKFTIKPRSTDQMPKPFILNDAIITQQIIELK</sequence>
<evidence type="ECO:0000256" key="2">
    <source>
        <dbReference type="ARBA" id="ARBA00004128"/>
    </source>
</evidence>
<evidence type="ECO:0000256" key="6">
    <source>
        <dbReference type="ARBA" id="ARBA00022989"/>
    </source>
</evidence>
<dbReference type="Gene3D" id="3.40.630.10">
    <property type="entry name" value="Zn peptidases"/>
    <property type="match status" value="1"/>
</dbReference>
<comment type="function">
    <text evidence="1">May be involved in vacuolar sorting and osmoregulation.</text>
</comment>
<evidence type="ECO:0000256" key="1">
    <source>
        <dbReference type="ARBA" id="ARBA00003273"/>
    </source>
</evidence>
<gene>
    <name evidence="11" type="ORF">ACFSQ0_09830</name>
</gene>
<evidence type="ECO:0000313" key="11">
    <source>
        <dbReference type="EMBL" id="MFD2698291.1"/>
    </source>
</evidence>
<accession>A0ABW5SES0</accession>
<dbReference type="PANTHER" id="PTHR12147">
    <property type="entry name" value="METALLOPEPTIDASE M28 FAMILY MEMBER"/>
    <property type="match status" value="1"/>
</dbReference>
<dbReference type="InterPro" id="IPR045175">
    <property type="entry name" value="M28_fam"/>
</dbReference>
<keyword evidence="12" id="KW-1185">Reference proteome</keyword>
<evidence type="ECO:0000256" key="4">
    <source>
        <dbReference type="ARBA" id="ARBA00017435"/>
    </source>
</evidence>
<evidence type="ECO:0000256" key="7">
    <source>
        <dbReference type="ARBA" id="ARBA00023180"/>
    </source>
</evidence>
<protein>
    <recommendedName>
        <fullName evidence="4">Vacuolar membrane protease</fullName>
    </recommendedName>
    <alternativeName>
        <fullName evidence="8">FXNA-related family protease 1</fullName>
    </alternativeName>
</protein>
<feature type="transmembrane region" description="Helical" evidence="9">
    <location>
        <begin position="431"/>
        <end position="450"/>
    </location>
</feature>
<keyword evidence="9" id="KW-0812">Transmembrane</keyword>
<proteinExistence type="inferred from homology"/>
<dbReference type="RefSeq" id="WP_379047614.1">
    <property type="nucleotide sequence ID" value="NZ_JBHULZ010000041.1"/>
</dbReference>
<evidence type="ECO:0000313" key="12">
    <source>
        <dbReference type="Proteomes" id="UP001597357"/>
    </source>
</evidence>
<feature type="transmembrane region" description="Helical" evidence="9">
    <location>
        <begin position="401"/>
        <end position="419"/>
    </location>
</feature>
<comment type="similarity">
    <text evidence="3">Belongs to the peptidase M28 family.</text>
</comment>
<keyword evidence="5" id="KW-0926">Vacuole</keyword>
<comment type="caution">
    <text evidence="11">The sequence shown here is derived from an EMBL/GenBank/DDBJ whole genome shotgun (WGS) entry which is preliminary data.</text>
</comment>
<evidence type="ECO:0000259" key="10">
    <source>
        <dbReference type="Pfam" id="PF04389"/>
    </source>
</evidence>
<evidence type="ECO:0000256" key="5">
    <source>
        <dbReference type="ARBA" id="ARBA00022554"/>
    </source>
</evidence>
<feature type="transmembrane region" description="Helical" evidence="9">
    <location>
        <begin position="503"/>
        <end position="522"/>
    </location>
</feature>
<dbReference type="InterPro" id="IPR007484">
    <property type="entry name" value="Peptidase_M28"/>
</dbReference>
<organism evidence="11 12">
    <name type="scientific">Mesonia sediminis</name>
    <dbReference type="NCBI Taxonomy" id="1703946"/>
    <lineage>
        <taxon>Bacteria</taxon>
        <taxon>Pseudomonadati</taxon>
        <taxon>Bacteroidota</taxon>
        <taxon>Flavobacteriia</taxon>
        <taxon>Flavobacteriales</taxon>
        <taxon>Flavobacteriaceae</taxon>
        <taxon>Mesonia</taxon>
    </lineage>
</organism>
<dbReference type="Pfam" id="PF04389">
    <property type="entry name" value="Peptidase_M28"/>
    <property type="match status" value="1"/>
</dbReference>
<reference evidence="12" key="1">
    <citation type="journal article" date="2019" name="Int. J. Syst. Evol. Microbiol.">
        <title>The Global Catalogue of Microorganisms (GCM) 10K type strain sequencing project: providing services to taxonomists for standard genome sequencing and annotation.</title>
        <authorList>
            <consortium name="The Broad Institute Genomics Platform"/>
            <consortium name="The Broad Institute Genome Sequencing Center for Infectious Disease"/>
            <person name="Wu L."/>
            <person name="Ma J."/>
        </authorList>
    </citation>
    <scope>NUCLEOTIDE SEQUENCE [LARGE SCALE GENOMIC DNA]</scope>
    <source>
        <strain evidence="12">KCTC 42255</strain>
    </source>
</reference>
<feature type="domain" description="Peptidase M28" evidence="10">
    <location>
        <begin position="97"/>
        <end position="287"/>
    </location>
</feature>
<keyword evidence="9" id="KW-0472">Membrane</keyword>
<keyword evidence="6 9" id="KW-1133">Transmembrane helix</keyword>
<feature type="transmembrane region" description="Helical" evidence="9">
    <location>
        <begin position="320"/>
        <end position="343"/>
    </location>
</feature>
<name>A0ABW5SES0_9FLAO</name>
<evidence type="ECO:0000256" key="8">
    <source>
        <dbReference type="ARBA" id="ARBA00031512"/>
    </source>
</evidence>
<dbReference type="EMBL" id="JBHULZ010000041">
    <property type="protein sequence ID" value="MFD2698291.1"/>
    <property type="molecule type" value="Genomic_DNA"/>
</dbReference>
<feature type="transmembrane region" description="Helical" evidence="9">
    <location>
        <begin position="456"/>
        <end position="473"/>
    </location>
</feature>
<evidence type="ECO:0000256" key="3">
    <source>
        <dbReference type="ARBA" id="ARBA00010918"/>
    </source>
</evidence>
<feature type="transmembrane region" description="Helical" evidence="9">
    <location>
        <begin position="363"/>
        <end position="381"/>
    </location>
</feature>
<feature type="transmembrane region" description="Helical" evidence="9">
    <location>
        <begin position="534"/>
        <end position="552"/>
    </location>
</feature>
<feature type="transmembrane region" description="Helical" evidence="9">
    <location>
        <begin position="478"/>
        <end position="497"/>
    </location>
</feature>
<comment type="subcellular location">
    <subcellularLocation>
        <location evidence="2">Vacuole membrane</location>
        <topology evidence="2">Multi-pass membrane protein</topology>
    </subcellularLocation>
</comment>
<dbReference type="PANTHER" id="PTHR12147:SF58">
    <property type="entry name" value="VACUOLAR MEMBRANE PROTEASE"/>
    <property type="match status" value="1"/>
</dbReference>
<keyword evidence="7" id="KW-0325">Glycoprotein</keyword>
<evidence type="ECO:0000256" key="9">
    <source>
        <dbReference type="SAM" id="Phobius"/>
    </source>
</evidence>
<dbReference type="SUPFAM" id="SSF53187">
    <property type="entry name" value="Zn-dependent exopeptidases"/>
    <property type="match status" value="1"/>
</dbReference>